<dbReference type="EMBL" id="JBHLXD010000017">
    <property type="protein sequence ID" value="MFC0209052.1"/>
    <property type="molecule type" value="Genomic_DNA"/>
</dbReference>
<dbReference type="RefSeq" id="WP_261519397.1">
    <property type="nucleotide sequence ID" value="NZ_JAODNW010000003.1"/>
</dbReference>
<evidence type="ECO:0000313" key="2">
    <source>
        <dbReference type="EMBL" id="MFC0209052.1"/>
    </source>
</evidence>
<sequence>MPGLALADALPDFGAAAPARRAVAPDMEPAFAPPRPEAPDAGEERQTLEEAVARAEEALAQRLERQHAERLAAERARHEEEMAAARRQLAEEAGALIAARFDKMQREVTALTAALSARILGVVLTEDLQKRAVEELTRIVAAALEDREAVRIRVKGSALLCDALRASLGERAAQVEFSEAGDFDLTAEIDESLFETRLGEWSQALAEVLS</sequence>
<reference evidence="2 3" key="1">
    <citation type="submission" date="2024-09" db="EMBL/GenBank/DDBJ databases">
        <authorList>
            <person name="Sun Q."/>
            <person name="Mori K."/>
        </authorList>
    </citation>
    <scope>NUCLEOTIDE SEQUENCE [LARGE SCALE GENOMIC DNA]</scope>
    <source>
        <strain evidence="2 3">CCM 8543</strain>
    </source>
</reference>
<evidence type="ECO:0000256" key="1">
    <source>
        <dbReference type="SAM" id="MobiDB-lite"/>
    </source>
</evidence>
<gene>
    <name evidence="2" type="ORF">ACFFJ2_11655</name>
</gene>
<feature type="region of interest" description="Disordered" evidence="1">
    <location>
        <begin position="26"/>
        <end position="49"/>
    </location>
</feature>
<evidence type="ECO:0000313" key="3">
    <source>
        <dbReference type="Proteomes" id="UP001589755"/>
    </source>
</evidence>
<accession>A0ABV6D8R3</accession>
<proteinExistence type="predicted"/>
<protein>
    <recommendedName>
        <fullName evidence="4">Flagellar assembly protein FliH/Type III secretion system HrpE domain-containing protein</fullName>
    </recommendedName>
</protein>
<name>A0ABV6D8R3_9HYPH</name>
<comment type="caution">
    <text evidence="2">The sequence shown here is derived from an EMBL/GenBank/DDBJ whole genome shotgun (WGS) entry which is preliminary data.</text>
</comment>
<dbReference type="Proteomes" id="UP001589755">
    <property type="component" value="Unassembled WGS sequence"/>
</dbReference>
<keyword evidence="3" id="KW-1185">Reference proteome</keyword>
<organism evidence="2 3">
    <name type="scientific">Chelativorans intermedius</name>
    <dbReference type="NCBI Taxonomy" id="515947"/>
    <lineage>
        <taxon>Bacteria</taxon>
        <taxon>Pseudomonadati</taxon>
        <taxon>Pseudomonadota</taxon>
        <taxon>Alphaproteobacteria</taxon>
        <taxon>Hyphomicrobiales</taxon>
        <taxon>Phyllobacteriaceae</taxon>
        <taxon>Chelativorans</taxon>
    </lineage>
</organism>
<evidence type="ECO:0008006" key="4">
    <source>
        <dbReference type="Google" id="ProtNLM"/>
    </source>
</evidence>